<dbReference type="UniPathway" id="UPA00244">
    <property type="reaction ID" value="UER00311"/>
</dbReference>
<dbReference type="PANTHER" id="PTHR43247">
    <property type="entry name" value="PHOSPHOSERINE AMINOTRANSFERASE"/>
    <property type="match status" value="1"/>
</dbReference>
<gene>
    <name evidence="12" type="primary">serC</name>
    <name evidence="15" type="ORF">CWE09_02525</name>
</gene>
<evidence type="ECO:0000256" key="5">
    <source>
        <dbReference type="ARBA" id="ARBA00022605"/>
    </source>
</evidence>
<reference evidence="15 16" key="1">
    <citation type="journal article" date="2011" name="Front. Microbiol.">
        <title>Genomic signatures of strain selection and enhancement in Bacillus atrophaeus var. globigii, a historical biowarfare simulant.</title>
        <authorList>
            <person name="Gibbons H.S."/>
            <person name="Broomall S.M."/>
            <person name="McNew L.A."/>
            <person name="Daligault H."/>
            <person name="Chapman C."/>
            <person name="Bruce D."/>
            <person name="Karavis M."/>
            <person name="Krepps M."/>
            <person name="McGregor P.A."/>
            <person name="Hong C."/>
            <person name="Park K.H."/>
            <person name="Akmal A."/>
            <person name="Feldman A."/>
            <person name="Lin J.S."/>
            <person name="Chang W.E."/>
            <person name="Higgs B.W."/>
            <person name="Demirev P."/>
            <person name="Lindquist J."/>
            <person name="Liem A."/>
            <person name="Fochler E."/>
            <person name="Read T.D."/>
            <person name="Tapia R."/>
            <person name="Johnson S."/>
            <person name="Bishop-Lilly K.A."/>
            <person name="Detter C."/>
            <person name="Han C."/>
            <person name="Sozhamannan S."/>
            <person name="Rosenzweig C.N."/>
            <person name="Skowronski E.W."/>
        </authorList>
    </citation>
    <scope>NUCLEOTIDE SEQUENCE [LARGE SCALE GENOMIC DNA]</scope>
    <source>
        <strain evidence="15 16">MLST1</strain>
    </source>
</reference>
<dbReference type="FunFam" id="3.90.1150.10:FF:000006">
    <property type="entry name" value="Phosphoserine aminotransferase"/>
    <property type="match status" value="1"/>
</dbReference>
<dbReference type="InterPro" id="IPR015421">
    <property type="entry name" value="PyrdxlP-dep_Trfase_major"/>
</dbReference>
<keyword evidence="6 12" id="KW-0808">Transferase</keyword>
<keyword evidence="16" id="KW-1185">Reference proteome</keyword>
<dbReference type="PIRSF" id="PIRSF000525">
    <property type="entry name" value="SerC"/>
    <property type="match status" value="1"/>
</dbReference>
<evidence type="ECO:0000256" key="8">
    <source>
        <dbReference type="ARBA" id="ARBA00023096"/>
    </source>
</evidence>
<dbReference type="RefSeq" id="WP_126802380.1">
    <property type="nucleotide sequence ID" value="NZ_PIPL01000001.1"/>
</dbReference>
<dbReference type="Gene3D" id="3.40.640.10">
    <property type="entry name" value="Type I PLP-dependent aspartate aminotransferase-like (Major domain)"/>
    <property type="match status" value="1"/>
</dbReference>
<dbReference type="EMBL" id="PIPL01000001">
    <property type="protein sequence ID" value="RUO25625.1"/>
    <property type="molecule type" value="Genomic_DNA"/>
</dbReference>
<evidence type="ECO:0000256" key="7">
    <source>
        <dbReference type="ARBA" id="ARBA00022898"/>
    </source>
</evidence>
<dbReference type="PROSITE" id="PS00595">
    <property type="entry name" value="AA_TRANSFER_CLASS_5"/>
    <property type="match status" value="1"/>
</dbReference>
<protein>
    <recommendedName>
        <fullName evidence="12">Phosphoserine aminotransferase</fullName>
        <ecNumber evidence="12">2.6.1.52</ecNumber>
    </recommendedName>
    <alternativeName>
        <fullName evidence="12">Phosphohydroxythreonine aminotransferase</fullName>
        <shortName evidence="12">PSAT</shortName>
    </alternativeName>
</protein>
<dbReference type="InterPro" id="IPR015422">
    <property type="entry name" value="PyrdxlP-dep_Trfase_small"/>
</dbReference>
<comment type="cofactor">
    <cofactor evidence="12">
        <name>pyridoxal 5'-phosphate</name>
        <dbReference type="ChEBI" id="CHEBI:597326"/>
    </cofactor>
    <text evidence="12">Binds 1 pyridoxal phosphate per subunit.</text>
</comment>
<dbReference type="HAMAP" id="MF_00160">
    <property type="entry name" value="SerC_aminotrans_5"/>
    <property type="match status" value="1"/>
</dbReference>
<evidence type="ECO:0000313" key="16">
    <source>
        <dbReference type="Proteomes" id="UP000288293"/>
    </source>
</evidence>
<evidence type="ECO:0000256" key="13">
    <source>
        <dbReference type="RuleBase" id="RU004505"/>
    </source>
</evidence>
<dbReference type="AlphaFoldDB" id="A0A432W6C7"/>
<evidence type="ECO:0000256" key="2">
    <source>
        <dbReference type="ARBA" id="ARBA00005099"/>
    </source>
</evidence>
<dbReference type="GO" id="GO:0005737">
    <property type="term" value="C:cytoplasm"/>
    <property type="evidence" value="ECO:0007669"/>
    <property type="project" value="UniProtKB-SubCell"/>
</dbReference>
<dbReference type="GO" id="GO:0030170">
    <property type="term" value="F:pyridoxal phosphate binding"/>
    <property type="evidence" value="ECO:0007669"/>
    <property type="project" value="UniProtKB-UniRule"/>
</dbReference>
<evidence type="ECO:0000256" key="11">
    <source>
        <dbReference type="ARBA" id="ARBA00049007"/>
    </source>
</evidence>
<evidence type="ECO:0000313" key="15">
    <source>
        <dbReference type="EMBL" id="RUO25625.1"/>
    </source>
</evidence>
<keyword evidence="12" id="KW-0963">Cytoplasm</keyword>
<comment type="pathway">
    <text evidence="2 12 13">Amino-acid biosynthesis; L-serine biosynthesis; L-serine from 3-phospho-D-glycerate: step 2/3.</text>
</comment>
<feature type="binding site" evidence="12">
    <location>
        <position position="40"/>
    </location>
    <ligand>
        <name>L-glutamate</name>
        <dbReference type="ChEBI" id="CHEBI:29985"/>
    </ligand>
</feature>
<dbReference type="EC" id="2.6.1.52" evidence="12"/>
<dbReference type="PANTHER" id="PTHR43247:SF1">
    <property type="entry name" value="PHOSPHOSERINE AMINOTRANSFERASE"/>
    <property type="match status" value="1"/>
</dbReference>
<feature type="binding site" evidence="12">
    <location>
        <begin position="236"/>
        <end position="237"/>
    </location>
    <ligand>
        <name>pyridoxal 5'-phosphate</name>
        <dbReference type="ChEBI" id="CHEBI:597326"/>
    </ligand>
</feature>
<proteinExistence type="inferred from homology"/>
<dbReference type="Proteomes" id="UP000288293">
    <property type="component" value="Unassembled WGS sequence"/>
</dbReference>
<evidence type="ECO:0000256" key="6">
    <source>
        <dbReference type="ARBA" id="ARBA00022679"/>
    </source>
</evidence>
<comment type="catalytic activity">
    <reaction evidence="10 12">
        <text>4-(phosphooxy)-L-threonine + 2-oxoglutarate = (R)-3-hydroxy-2-oxo-4-phosphooxybutanoate + L-glutamate</text>
        <dbReference type="Rhea" id="RHEA:16573"/>
        <dbReference type="ChEBI" id="CHEBI:16810"/>
        <dbReference type="ChEBI" id="CHEBI:29985"/>
        <dbReference type="ChEBI" id="CHEBI:58452"/>
        <dbReference type="ChEBI" id="CHEBI:58538"/>
        <dbReference type="EC" id="2.6.1.52"/>
    </reaction>
</comment>
<feature type="binding site" evidence="12">
    <location>
        <position position="152"/>
    </location>
    <ligand>
        <name>pyridoxal 5'-phosphate</name>
        <dbReference type="ChEBI" id="CHEBI:597326"/>
    </ligand>
</feature>
<feature type="binding site" evidence="12">
    <location>
        <position position="100"/>
    </location>
    <ligand>
        <name>pyridoxal 5'-phosphate</name>
        <dbReference type="ChEBI" id="CHEBI:597326"/>
    </ligand>
</feature>
<comment type="subunit">
    <text evidence="12">Homodimer.</text>
</comment>
<feature type="modified residue" description="N6-(pyridoxal phosphate)lysine" evidence="12">
    <location>
        <position position="195"/>
    </location>
</feature>
<evidence type="ECO:0000256" key="3">
    <source>
        <dbReference type="ARBA" id="ARBA00006904"/>
    </source>
</evidence>
<feature type="binding site" evidence="12">
    <location>
        <position position="194"/>
    </location>
    <ligand>
        <name>pyridoxal 5'-phosphate</name>
        <dbReference type="ChEBI" id="CHEBI:597326"/>
    </ligand>
</feature>
<name>A0A432W6C7_9GAMM</name>
<accession>A0A432W6C7</accession>
<feature type="binding site" evidence="12">
    <location>
        <begin position="74"/>
        <end position="75"/>
    </location>
    <ligand>
        <name>pyridoxal 5'-phosphate</name>
        <dbReference type="ChEBI" id="CHEBI:597326"/>
    </ligand>
</feature>
<dbReference type="Gene3D" id="3.90.1150.10">
    <property type="entry name" value="Aspartate Aminotransferase, domain 1"/>
    <property type="match status" value="1"/>
</dbReference>
<dbReference type="Pfam" id="PF00266">
    <property type="entry name" value="Aminotran_5"/>
    <property type="match status" value="1"/>
</dbReference>
<evidence type="ECO:0000256" key="12">
    <source>
        <dbReference type="HAMAP-Rule" id="MF_00160"/>
    </source>
</evidence>
<dbReference type="InterPro" id="IPR000192">
    <property type="entry name" value="Aminotrans_V_dom"/>
</dbReference>
<comment type="catalytic activity">
    <reaction evidence="11 12 13">
        <text>O-phospho-L-serine + 2-oxoglutarate = 3-phosphooxypyruvate + L-glutamate</text>
        <dbReference type="Rhea" id="RHEA:14329"/>
        <dbReference type="ChEBI" id="CHEBI:16810"/>
        <dbReference type="ChEBI" id="CHEBI:18110"/>
        <dbReference type="ChEBI" id="CHEBI:29985"/>
        <dbReference type="ChEBI" id="CHEBI:57524"/>
        <dbReference type="EC" id="2.6.1.52"/>
    </reaction>
</comment>
<dbReference type="GO" id="GO:0008615">
    <property type="term" value="P:pyridoxine biosynthetic process"/>
    <property type="evidence" value="ECO:0007669"/>
    <property type="project" value="UniProtKB-UniRule"/>
</dbReference>
<evidence type="ECO:0000256" key="1">
    <source>
        <dbReference type="ARBA" id="ARBA00004915"/>
    </source>
</evidence>
<dbReference type="OrthoDB" id="9809412at2"/>
<keyword evidence="4 12" id="KW-0032">Aminotransferase</keyword>
<dbReference type="SUPFAM" id="SSF53383">
    <property type="entry name" value="PLP-dependent transferases"/>
    <property type="match status" value="1"/>
</dbReference>
<dbReference type="InterPro" id="IPR022278">
    <property type="entry name" value="Pser_aminoTfrase"/>
</dbReference>
<organism evidence="15 16">
    <name type="scientific">Aliidiomarina minuta</name>
    <dbReference type="NCBI Taxonomy" id="880057"/>
    <lineage>
        <taxon>Bacteria</taxon>
        <taxon>Pseudomonadati</taxon>
        <taxon>Pseudomonadota</taxon>
        <taxon>Gammaproteobacteria</taxon>
        <taxon>Alteromonadales</taxon>
        <taxon>Idiomarinaceae</taxon>
        <taxon>Aliidiomarina</taxon>
    </lineage>
</organism>
<comment type="subcellular location">
    <subcellularLocation>
        <location evidence="12">Cytoplasm</location>
    </subcellularLocation>
</comment>
<keyword evidence="9 12" id="KW-0718">Serine biosynthesis</keyword>
<dbReference type="GO" id="GO:0006564">
    <property type="term" value="P:L-serine biosynthetic process"/>
    <property type="evidence" value="ECO:0007669"/>
    <property type="project" value="UniProtKB-UniRule"/>
</dbReference>
<keyword evidence="8 12" id="KW-0664">Pyridoxine biosynthesis</keyword>
<keyword evidence="7 12" id="KW-0663">Pyridoxal phosphate</keyword>
<comment type="function">
    <text evidence="12">Catalyzes the reversible conversion of 3-phosphohydroxypyruvate to phosphoserine and of 3-hydroxy-2-oxo-4-phosphonooxybutanoate to phosphohydroxythreonine.</text>
</comment>
<feature type="domain" description="Aminotransferase class V" evidence="14">
    <location>
        <begin position="4"/>
        <end position="343"/>
    </location>
</feature>
<dbReference type="InterPro" id="IPR020578">
    <property type="entry name" value="Aminotrans_V_PyrdxlP_BS"/>
</dbReference>
<dbReference type="InterPro" id="IPR015424">
    <property type="entry name" value="PyrdxlP-dep_Trfase"/>
</dbReference>
<keyword evidence="5 12" id="KW-0028">Amino-acid biosynthesis</keyword>
<comment type="caution">
    <text evidence="12">Lacks conserved residue(s) required for the propagation of feature annotation.</text>
</comment>
<dbReference type="FunFam" id="3.40.640.10:FF:000010">
    <property type="entry name" value="Phosphoserine aminotransferase"/>
    <property type="match status" value="1"/>
</dbReference>
<evidence type="ECO:0000256" key="4">
    <source>
        <dbReference type="ARBA" id="ARBA00022576"/>
    </source>
</evidence>
<evidence type="ECO:0000256" key="10">
    <source>
        <dbReference type="ARBA" id="ARBA00047630"/>
    </source>
</evidence>
<evidence type="ECO:0000256" key="9">
    <source>
        <dbReference type="ARBA" id="ARBA00023299"/>
    </source>
</evidence>
<feature type="binding site" evidence="12">
    <location>
        <position position="171"/>
    </location>
    <ligand>
        <name>pyridoxal 5'-phosphate</name>
        <dbReference type="ChEBI" id="CHEBI:597326"/>
    </ligand>
</feature>
<dbReference type="GO" id="GO:0004648">
    <property type="term" value="F:O-phospho-L-serine:2-oxoglutarate aminotransferase activity"/>
    <property type="evidence" value="ECO:0007669"/>
    <property type="project" value="UniProtKB-UniRule"/>
</dbReference>
<sequence>MTHNFSAGPAMLPAPVLKKAQKELLDWQGRGVSVMEISHRSPAYIAMAEQAEQDLRDLMSIPDNYAVLFMHGGGRSQFSAVPQNIAGADATVDYLDTGNWSQIAEKEAAKYVARVNRVASVTDSEQGKMIPPQASWNLTPGAAYLHYCPNETVDGIALHEIPEVSAPLVADMSSVILAESLDVSKFGVIYAGAQKNIGPSGFAVVIVRRDLLATQQNSVCTVMNYQVQDTEKSMYNTPNTFAWYLAGEVFKWIKAEGGVQVMQARNHAKAKLLYECIDNNPFYKNQIHPQNRSIMNVPFQLLKPELDNEFLKQAEQRGLMALKGHRFVGGMRASMYNAMPLEGTRALVDFMTEFARTHK</sequence>
<comment type="similarity">
    <text evidence="3 12">Belongs to the class-V pyridoxal-phosphate-dependent aminotransferase family. SerC subfamily.</text>
</comment>
<dbReference type="NCBIfam" id="TIGR01364">
    <property type="entry name" value="serC_1"/>
    <property type="match status" value="1"/>
</dbReference>
<comment type="caution">
    <text evidence="15">The sequence shown here is derived from an EMBL/GenBank/DDBJ whole genome shotgun (WGS) entry which is preliminary data.</text>
</comment>
<evidence type="ECO:0000259" key="14">
    <source>
        <dbReference type="Pfam" id="PF00266"/>
    </source>
</evidence>
<dbReference type="UniPathway" id="UPA00135">
    <property type="reaction ID" value="UER00197"/>
</dbReference>
<comment type="pathway">
    <text evidence="1 12">Cofactor biosynthesis; pyridoxine 5'-phosphate biosynthesis; pyridoxine 5'-phosphate from D-erythrose 4-phosphate: step 3/5.</text>
</comment>
<dbReference type="NCBIfam" id="NF003764">
    <property type="entry name" value="PRK05355.1"/>
    <property type="match status" value="1"/>
</dbReference>